<dbReference type="AlphaFoldDB" id="A0AAV0V738"/>
<keyword evidence="3" id="KW-1185">Reference proteome</keyword>
<proteinExistence type="predicted"/>
<reference evidence="2" key="1">
    <citation type="submission" date="2022-12" db="EMBL/GenBank/DDBJ databases">
        <authorList>
            <person name="Webb A."/>
        </authorList>
    </citation>
    <scope>NUCLEOTIDE SEQUENCE</scope>
    <source>
        <strain evidence="2">Pd1</strain>
    </source>
</reference>
<name>A0AAV0V738_9STRA</name>
<dbReference type="InterPro" id="IPR025314">
    <property type="entry name" value="DUF4219"/>
</dbReference>
<feature type="domain" description="DUF4219" evidence="1">
    <location>
        <begin position="11"/>
        <end position="37"/>
    </location>
</feature>
<dbReference type="Proteomes" id="UP001162029">
    <property type="component" value="Unassembled WGS sequence"/>
</dbReference>
<dbReference type="EMBL" id="CANTFM010002073">
    <property type="protein sequence ID" value="CAI5744328.1"/>
    <property type="molecule type" value="Genomic_DNA"/>
</dbReference>
<protein>
    <recommendedName>
        <fullName evidence="1">DUF4219 domain-containing protein</fullName>
    </recommendedName>
</protein>
<sequence length="78" mass="9282">MDSSPARINKLDGTNFHAWKFKMQMVLEERDLWEVVSGEVKLEHCVTTLDQATLKRSPARRWRSSASRWKTRNCRWFA</sequence>
<accession>A0AAV0V738</accession>
<dbReference type="Pfam" id="PF13961">
    <property type="entry name" value="DUF4219"/>
    <property type="match status" value="1"/>
</dbReference>
<organism evidence="2 3">
    <name type="scientific">Peronospora destructor</name>
    <dbReference type="NCBI Taxonomy" id="86335"/>
    <lineage>
        <taxon>Eukaryota</taxon>
        <taxon>Sar</taxon>
        <taxon>Stramenopiles</taxon>
        <taxon>Oomycota</taxon>
        <taxon>Peronosporomycetes</taxon>
        <taxon>Peronosporales</taxon>
        <taxon>Peronosporaceae</taxon>
        <taxon>Peronospora</taxon>
    </lineage>
</organism>
<gene>
    <name evidence="2" type="ORF">PDE001_LOCUS9480</name>
</gene>
<comment type="caution">
    <text evidence="2">The sequence shown here is derived from an EMBL/GenBank/DDBJ whole genome shotgun (WGS) entry which is preliminary data.</text>
</comment>
<evidence type="ECO:0000313" key="2">
    <source>
        <dbReference type="EMBL" id="CAI5744328.1"/>
    </source>
</evidence>
<evidence type="ECO:0000313" key="3">
    <source>
        <dbReference type="Proteomes" id="UP001162029"/>
    </source>
</evidence>
<evidence type="ECO:0000259" key="1">
    <source>
        <dbReference type="Pfam" id="PF13961"/>
    </source>
</evidence>